<keyword evidence="1 2" id="KW-0238">DNA-binding</keyword>
<dbReference type="SUPFAM" id="SSF46689">
    <property type="entry name" value="Homeodomain-like"/>
    <property type="match status" value="1"/>
</dbReference>
<feature type="domain" description="HTH tetR-type" evidence="4">
    <location>
        <begin position="33"/>
        <end position="93"/>
    </location>
</feature>
<dbReference type="InterPro" id="IPR001647">
    <property type="entry name" value="HTH_TetR"/>
</dbReference>
<accession>A0A6J4ULN5</accession>
<reference evidence="5" key="1">
    <citation type="submission" date="2020-02" db="EMBL/GenBank/DDBJ databases">
        <authorList>
            <person name="Meier V. D."/>
        </authorList>
    </citation>
    <scope>NUCLEOTIDE SEQUENCE</scope>
    <source>
        <strain evidence="5">AVDCRST_MAG33</strain>
    </source>
</reference>
<evidence type="ECO:0000256" key="1">
    <source>
        <dbReference type="ARBA" id="ARBA00023125"/>
    </source>
</evidence>
<dbReference type="InterPro" id="IPR050109">
    <property type="entry name" value="HTH-type_TetR-like_transc_reg"/>
</dbReference>
<dbReference type="PANTHER" id="PTHR30055:SF209">
    <property type="entry name" value="POSSIBLE TRANSCRIPTIONAL REGULATORY PROTEIN (PROBABLY TETR-FAMILY)"/>
    <property type="match status" value="1"/>
</dbReference>
<organism evidence="5">
    <name type="scientific">uncultured Thermomicrobiales bacterium</name>
    <dbReference type="NCBI Taxonomy" id="1645740"/>
    <lineage>
        <taxon>Bacteria</taxon>
        <taxon>Pseudomonadati</taxon>
        <taxon>Thermomicrobiota</taxon>
        <taxon>Thermomicrobia</taxon>
        <taxon>Thermomicrobiales</taxon>
        <taxon>environmental samples</taxon>
    </lineage>
</organism>
<feature type="compositionally biased region" description="Basic and acidic residues" evidence="3">
    <location>
        <begin position="1"/>
        <end position="11"/>
    </location>
</feature>
<feature type="DNA-binding region" description="H-T-H motif" evidence="2">
    <location>
        <begin position="56"/>
        <end position="75"/>
    </location>
</feature>
<dbReference type="GO" id="GO:0000976">
    <property type="term" value="F:transcription cis-regulatory region binding"/>
    <property type="evidence" value="ECO:0007669"/>
    <property type="project" value="TreeGrafter"/>
</dbReference>
<dbReference type="AlphaFoldDB" id="A0A6J4ULN5"/>
<name>A0A6J4ULN5_9BACT</name>
<feature type="region of interest" description="Disordered" evidence="3">
    <location>
        <begin position="1"/>
        <end position="31"/>
    </location>
</feature>
<evidence type="ECO:0000259" key="4">
    <source>
        <dbReference type="PROSITE" id="PS50977"/>
    </source>
</evidence>
<dbReference type="GO" id="GO:0003700">
    <property type="term" value="F:DNA-binding transcription factor activity"/>
    <property type="evidence" value="ECO:0007669"/>
    <property type="project" value="TreeGrafter"/>
</dbReference>
<protein>
    <submittedName>
        <fullName evidence="5">Transcriptional regulator, AcrR family</fullName>
    </submittedName>
</protein>
<dbReference type="PRINTS" id="PR00455">
    <property type="entry name" value="HTHTETR"/>
</dbReference>
<dbReference type="InterPro" id="IPR009057">
    <property type="entry name" value="Homeodomain-like_sf"/>
</dbReference>
<sequence length="265" mass="27879">MRGNASRDELHQIGSPGPGVRTGADAVSPATRDQVRERIVEAATGLLHHQGPEAVTTRAVATRAGVQAPTIYRLFGDKDGLLRAVAERAFAAYVADKAGQSQTDDPVADLRAGWEAHLGFGLANPDLFTVLSTARHVTGSPASVTGMQVLRRRVERIAAAGRLRVPVPRAVQMIHAAGTGAVLTLLAVSPEDRDPGLGDAVYDALVRAITTDHAAGSEENAGTRAAITLTSHLPILGGLSDAERGMMTEWLDRIVARTPERDAGQ</sequence>
<evidence type="ECO:0000256" key="3">
    <source>
        <dbReference type="SAM" id="MobiDB-lite"/>
    </source>
</evidence>
<proteinExistence type="predicted"/>
<dbReference type="EMBL" id="CADCWK010000074">
    <property type="protein sequence ID" value="CAA9550599.1"/>
    <property type="molecule type" value="Genomic_DNA"/>
</dbReference>
<evidence type="ECO:0000313" key="5">
    <source>
        <dbReference type="EMBL" id="CAA9550599.1"/>
    </source>
</evidence>
<dbReference type="Gene3D" id="1.10.357.10">
    <property type="entry name" value="Tetracycline Repressor, domain 2"/>
    <property type="match status" value="1"/>
</dbReference>
<dbReference type="PROSITE" id="PS50977">
    <property type="entry name" value="HTH_TETR_2"/>
    <property type="match status" value="1"/>
</dbReference>
<evidence type="ECO:0000256" key="2">
    <source>
        <dbReference type="PROSITE-ProRule" id="PRU00335"/>
    </source>
</evidence>
<dbReference type="Pfam" id="PF00440">
    <property type="entry name" value="TetR_N"/>
    <property type="match status" value="1"/>
</dbReference>
<dbReference type="PANTHER" id="PTHR30055">
    <property type="entry name" value="HTH-TYPE TRANSCRIPTIONAL REGULATOR RUTR"/>
    <property type="match status" value="1"/>
</dbReference>
<gene>
    <name evidence="5" type="ORF">AVDCRST_MAG33-860</name>
</gene>